<dbReference type="SUPFAM" id="SSF159941">
    <property type="entry name" value="MM3350-like"/>
    <property type="match status" value="1"/>
</dbReference>
<evidence type="ECO:0000259" key="1">
    <source>
        <dbReference type="Pfam" id="PF07929"/>
    </source>
</evidence>
<comment type="caution">
    <text evidence="4">The sequence shown here is derived from an EMBL/GenBank/DDBJ whole genome shotgun (WGS) entry which is preliminary data.</text>
</comment>
<dbReference type="PANTHER" id="PTHR41878:SF1">
    <property type="entry name" value="TNPR PROTEIN"/>
    <property type="match status" value="1"/>
</dbReference>
<evidence type="ECO:0000313" key="5">
    <source>
        <dbReference type="Proteomes" id="UP000649768"/>
    </source>
</evidence>
<dbReference type="InterPro" id="IPR055824">
    <property type="entry name" value="DUF7400"/>
</dbReference>
<evidence type="ECO:0000313" key="4">
    <source>
        <dbReference type="EMBL" id="MBD8513296.1"/>
    </source>
</evidence>
<dbReference type="InterPro" id="IPR024047">
    <property type="entry name" value="MM3350-like_sf"/>
</dbReference>
<gene>
    <name evidence="4" type="ORF">IFO68_11485</name>
</gene>
<sequence>MPCKLKLFNGRNWQHFKASGEQNFATISSPPNTAFQMPSPPSPSSAFILAEAAKNSYTVDLLFLGTLMKSHNPSQLKKLWELILSSTPLTQLHRSEIAFLSDPQILMLSLPFGINMPEDVSEKCGKTFLQYFDYMINELCIHLRGSPNQQLPQQLSDTIIEQIQHKTMNLLMTYEMVKIIKAHQLPVDQQILARLTEMQMQTSENHYSASLAPEQMAAAMNEIIQQQGIRTGFEFCHFISDDLAILPPDAVRLMLPSFVSNDWIVDALLLLTLHQEPELGQVAAELLTQLPEKKWKQLTNRNYLTLVQRFGDDAVKAHLPEWSRLAMKYARQNAPCQVVELYASFADGNQSILFCGLIKEPETKAQHLIGSVFRVGYGLVDSYFTPHIEQAQYRQIANAFSNELQAIPCDPLLLSHVIPWALATQLNSPEKMNVEMLQLLALLPPQWTEPQPFDLNRVSQVCKIDSQDPAWKEKNRKSSKFLLNTPMTRSWIIENIAPRFTKPRQVRDHYYLSNPQPYVEALALAGLLSFYYQQPPSLVISSPQLYLASAYLLAEGNLGQKSFPLFDWLAEESLLHRDHQNKLALLDQHIASPTGYVIKVELVGSKPKIWRRFTVSSAMDLESFHQLLQDIMGWENAHLYMFHTQLGHIDNTDETDLPADDIPLMAVLQEEGDRIDYIYDYGDHWEHTISLEKINKRSCSLPKVTAGNGACPPEDCGGIWGYALLLALTKKKNLSEDEQDQLMWYGMDDDWNARQFDKDQVNTLIENTIS</sequence>
<dbReference type="Pfam" id="PF24134">
    <property type="entry name" value="DUF7401"/>
    <property type="match status" value="1"/>
</dbReference>
<dbReference type="InterPro" id="IPR055825">
    <property type="entry name" value="DUF7401"/>
</dbReference>
<reference evidence="4 5" key="1">
    <citation type="submission" date="2020-09" db="EMBL/GenBank/DDBJ databases">
        <title>Photobacterium sp. CAU 1568 isolated from sand of Sido Beach.</title>
        <authorList>
            <person name="Kim W."/>
        </authorList>
    </citation>
    <scope>NUCLEOTIDE SEQUENCE [LARGE SCALE GENOMIC DNA]</scope>
    <source>
        <strain evidence="4 5">CAU 1568</strain>
    </source>
</reference>
<dbReference type="InterPro" id="IPR012912">
    <property type="entry name" value="Plasmid_pRiA4b_Orf3-like"/>
</dbReference>
<dbReference type="PANTHER" id="PTHR41878">
    <property type="entry name" value="LEXA REPRESSOR-RELATED"/>
    <property type="match status" value="1"/>
</dbReference>
<keyword evidence="5" id="KW-1185">Reference proteome</keyword>
<name>A0ABR9BLV0_9GAMM</name>
<dbReference type="EMBL" id="JACYTP010000006">
    <property type="protein sequence ID" value="MBD8513296.1"/>
    <property type="molecule type" value="Genomic_DNA"/>
</dbReference>
<dbReference type="Pfam" id="PF24133">
    <property type="entry name" value="DUF7400"/>
    <property type="match status" value="1"/>
</dbReference>
<feature type="domain" description="DUF7401" evidence="3">
    <location>
        <begin position="336"/>
        <end position="450"/>
    </location>
</feature>
<organism evidence="4 5">
    <name type="scientific">Photobacterium arenosum</name>
    <dbReference type="NCBI Taxonomy" id="2774143"/>
    <lineage>
        <taxon>Bacteria</taxon>
        <taxon>Pseudomonadati</taxon>
        <taxon>Pseudomonadota</taxon>
        <taxon>Gammaproteobacteria</taxon>
        <taxon>Vibrionales</taxon>
        <taxon>Vibrionaceae</taxon>
        <taxon>Photobacterium</taxon>
    </lineage>
</organism>
<proteinExistence type="predicted"/>
<dbReference type="Gene3D" id="3.10.290.30">
    <property type="entry name" value="MM3350-like"/>
    <property type="match status" value="1"/>
</dbReference>
<protein>
    <submittedName>
        <fullName evidence="4">Plasmid pRiA4b ORF-3 family protein</fullName>
    </submittedName>
</protein>
<feature type="domain" description="Plasmid pRiA4b Orf3-like" evidence="1">
    <location>
        <begin position="596"/>
        <end position="759"/>
    </location>
</feature>
<dbReference type="Proteomes" id="UP000649768">
    <property type="component" value="Unassembled WGS sequence"/>
</dbReference>
<feature type="domain" description="DUF7400" evidence="2">
    <location>
        <begin position="92"/>
        <end position="328"/>
    </location>
</feature>
<evidence type="ECO:0000259" key="3">
    <source>
        <dbReference type="Pfam" id="PF24134"/>
    </source>
</evidence>
<evidence type="ECO:0000259" key="2">
    <source>
        <dbReference type="Pfam" id="PF24133"/>
    </source>
</evidence>
<dbReference type="Pfam" id="PF07929">
    <property type="entry name" value="PRiA4_ORF3"/>
    <property type="match status" value="1"/>
</dbReference>
<accession>A0ABR9BLV0</accession>